<organism evidence="2 3">
    <name type="scientific">Staurois parvus</name>
    <dbReference type="NCBI Taxonomy" id="386267"/>
    <lineage>
        <taxon>Eukaryota</taxon>
        <taxon>Metazoa</taxon>
        <taxon>Chordata</taxon>
        <taxon>Craniata</taxon>
        <taxon>Vertebrata</taxon>
        <taxon>Euteleostomi</taxon>
        <taxon>Amphibia</taxon>
        <taxon>Batrachia</taxon>
        <taxon>Anura</taxon>
        <taxon>Neobatrachia</taxon>
        <taxon>Ranoidea</taxon>
        <taxon>Ranidae</taxon>
        <taxon>Staurois</taxon>
    </lineage>
</organism>
<feature type="non-terminal residue" evidence="2">
    <location>
        <position position="119"/>
    </location>
</feature>
<name>A0ABN9BW25_9NEOB</name>
<gene>
    <name evidence="2" type="ORF">SPARVUS_LOCUS3775919</name>
</gene>
<evidence type="ECO:0000313" key="3">
    <source>
        <dbReference type="Proteomes" id="UP001162483"/>
    </source>
</evidence>
<keyword evidence="1" id="KW-0472">Membrane</keyword>
<keyword evidence="1" id="KW-0812">Transmembrane</keyword>
<feature type="transmembrane region" description="Helical" evidence="1">
    <location>
        <begin position="12"/>
        <end position="33"/>
    </location>
</feature>
<evidence type="ECO:0000313" key="2">
    <source>
        <dbReference type="EMBL" id="CAI9551670.1"/>
    </source>
</evidence>
<proteinExistence type="predicted"/>
<reference evidence="2" key="1">
    <citation type="submission" date="2023-05" db="EMBL/GenBank/DDBJ databases">
        <authorList>
            <person name="Stuckert A."/>
        </authorList>
    </citation>
    <scope>NUCLEOTIDE SEQUENCE</scope>
</reference>
<protein>
    <submittedName>
        <fullName evidence="2">Uncharacterized protein</fullName>
    </submittedName>
</protein>
<dbReference type="EMBL" id="CATNWA010006218">
    <property type="protein sequence ID" value="CAI9551670.1"/>
    <property type="molecule type" value="Genomic_DNA"/>
</dbReference>
<accession>A0ABN9BW25</accession>
<comment type="caution">
    <text evidence="2">The sequence shown here is derived from an EMBL/GenBank/DDBJ whole genome shotgun (WGS) entry which is preliminary data.</text>
</comment>
<evidence type="ECO:0000256" key="1">
    <source>
        <dbReference type="SAM" id="Phobius"/>
    </source>
</evidence>
<dbReference type="Gene3D" id="3.10.129.10">
    <property type="entry name" value="Hotdog Thioesterase"/>
    <property type="match status" value="1"/>
</dbReference>
<keyword evidence="3" id="KW-1185">Reference proteome</keyword>
<keyword evidence="1" id="KW-1133">Transmembrane helix</keyword>
<dbReference type="Proteomes" id="UP001162483">
    <property type="component" value="Unassembled WGS sequence"/>
</dbReference>
<feature type="non-terminal residue" evidence="2">
    <location>
        <position position="1"/>
    </location>
</feature>
<sequence>SLQTLLQLQAAAQPYLAAYLALGLVVLTSLPACRSRISFPTPRHLLQKFVALSRMLLPRDTSDGRASAGAAHREGTAGSGYEMGEVQMCHTVYPWHSNHRGELSAGQLLTWIDITACLA</sequence>